<evidence type="ECO:0000256" key="1">
    <source>
        <dbReference type="SAM" id="MobiDB-lite"/>
    </source>
</evidence>
<evidence type="ECO:0000313" key="2">
    <source>
        <dbReference type="EMBL" id="WFD01814.1"/>
    </source>
</evidence>
<dbReference type="Gene3D" id="3.90.79.10">
    <property type="entry name" value="Nucleoside Triphosphate Pyrophosphohydrolase"/>
    <property type="match status" value="1"/>
</dbReference>
<dbReference type="PANTHER" id="PTHR12992">
    <property type="entry name" value="NUDIX HYDROLASE"/>
    <property type="match status" value="1"/>
</dbReference>
<protein>
    <submittedName>
        <fullName evidence="2">8-oxo-dGTP diphosphatase</fullName>
    </submittedName>
</protein>
<dbReference type="EMBL" id="CP119934">
    <property type="protein sequence ID" value="WFD01814.1"/>
    <property type="molecule type" value="Genomic_DNA"/>
</dbReference>
<dbReference type="PANTHER" id="PTHR12992:SF45">
    <property type="entry name" value="NUDIX HYDROLASE DOMAIN-CONTAINING PROTEIN"/>
    <property type="match status" value="1"/>
</dbReference>
<organism evidence="2 3">
    <name type="scientific">Malassezia obtusa</name>
    <dbReference type="NCBI Taxonomy" id="76774"/>
    <lineage>
        <taxon>Eukaryota</taxon>
        <taxon>Fungi</taxon>
        <taxon>Dikarya</taxon>
        <taxon>Basidiomycota</taxon>
        <taxon>Ustilaginomycotina</taxon>
        <taxon>Malasseziomycetes</taxon>
        <taxon>Malasseziales</taxon>
        <taxon>Malasseziaceae</taxon>
        <taxon>Malassezia</taxon>
    </lineage>
</organism>
<dbReference type="Proteomes" id="UP001214603">
    <property type="component" value="Chromosome 1"/>
</dbReference>
<dbReference type="GO" id="GO:0010945">
    <property type="term" value="F:coenzyme A diphosphatase activity"/>
    <property type="evidence" value="ECO:0007669"/>
    <property type="project" value="InterPro"/>
</dbReference>
<dbReference type="InterPro" id="IPR015797">
    <property type="entry name" value="NUDIX_hydrolase-like_dom_sf"/>
</dbReference>
<dbReference type="SUPFAM" id="SSF55811">
    <property type="entry name" value="Nudix"/>
    <property type="match status" value="1"/>
</dbReference>
<evidence type="ECO:0000313" key="3">
    <source>
        <dbReference type="Proteomes" id="UP001214603"/>
    </source>
</evidence>
<keyword evidence="3" id="KW-1185">Reference proteome</keyword>
<dbReference type="GO" id="GO:0015938">
    <property type="term" value="P:coenzyme A catabolic process"/>
    <property type="evidence" value="ECO:0007669"/>
    <property type="project" value="TreeGrafter"/>
</dbReference>
<sequence>MDQRLRTRGIPEEVIRRATPETKDALIRLSDYTPGPMERLDPDVAARIPAYRSAGVALPVFVGEDGHLHVILTQRSSRLSSHGGDTALPGGRFELNDRSIEQTALKPNKTEVARIFSTPLEAFLYHIPPPELERSMHIDADEEHPAQTLTTGTNAPGPTPSVDPKESHWHTVYEVDWLGERLRRHTFWDQRNPIRGLTSEILIRAAMIAFGRAPDFDVFHHMQPTQATMIHHAFVGPQRIAGYRVRPRVQPVQDDPEPTPRL</sequence>
<reference evidence="2" key="1">
    <citation type="submission" date="2023-03" db="EMBL/GenBank/DDBJ databases">
        <title>Mating type loci evolution in Malassezia.</title>
        <authorList>
            <person name="Coelho M.A."/>
        </authorList>
    </citation>
    <scope>NUCLEOTIDE SEQUENCE</scope>
    <source>
        <strain evidence="2">CBS 7876</strain>
    </source>
</reference>
<dbReference type="InterPro" id="IPR045121">
    <property type="entry name" value="CoAse"/>
</dbReference>
<proteinExistence type="predicted"/>
<dbReference type="AlphaFoldDB" id="A0AAF0DZD8"/>
<feature type="region of interest" description="Disordered" evidence="1">
    <location>
        <begin position="147"/>
        <end position="166"/>
    </location>
</feature>
<accession>A0AAF0DZD8</accession>
<gene>
    <name evidence="2" type="primary">PCD1</name>
    <name evidence="2" type="ORF">MOBT1_000494</name>
</gene>
<name>A0AAF0DZD8_9BASI</name>
<feature type="compositionally biased region" description="Polar residues" evidence="1">
    <location>
        <begin position="147"/>
        <end position="156"/>
    </location>
</feature>